<name>E6WUX6_PSEUU</name>
<keyword evidence="1" id="KW-0812">Transmembrane</keyword>
<dbReference type="AlphaFoldDB" id="E6WUX6"/>
<evidence type="ECO:0000313" key="3">
    <source>
        <dbReference type="EMBL" id="ADV27975.1"/>
    </source>
</evidence>
<evidence type="ECO:0000259" key="2">
    <source>
        <dbReference type="Pfam" id="PF10882"/>
    </source>
</evidence>
<gene>
    <name evidence="3" type="ordered locus">Psesu_2140</name>
</gene>
<keyword evidence="4" id="KW-1185">Reference proteome</keyword>
<evidence type="ECO:0000256" key="1">
    <source>
        <dbReference type="SAM" id="Phobius"/>
    </source>
</evidence>
<dbReference type="KEGG" id="psu:Psesu_2140"/>
<feature type="transmembrane region" description="Helical" evidence="1">
    <location>
        <begin position="21"/>
        <end position="40"/>
    </location>
</feature>
<organism evidence="3 4">
    <name type="scientific">Pseudoxanthomonas suwonensis (strain 11-1)</name>
    <dbReference type="NCBI Taxonomy" id="743721"/>
    <lineage>
        <taxon>Bacteria</taxon>
        <taxon>Pseudomonadati</taxon>
        <taxon>Pseudomonadota</taxon>
        <taxon>Gammaproteobacteria</taxon>
        <taxon>Lysobacterales</taxon>
        <taxon>Lysobacteraceae</taxon>
        <taxon>Pseudoxanthomonas</taxon>
    </lineage>
</organism>
<sequence length="188" mass="21226">MTRTVASGAEFEVSPPTARTLWVLPAIWVALVAAVFALRGEALLQPDPSRTVPAWLVMMFAIALAVVGPLVLLRYRRIRIRGRQLWVRAGGLFTQKVPLEMLDLEHARIVDLDEHTDLKPSVRLWGMGLPGFRAGHYLLRNRARAFCLLTRNERVVVLPRRDGRYVLLSPERPQDLLARLHEAAGAQR</sequence>
<accession>E6WUX6</accession>
<proteinExistence type="predicted"/>
<keyword evidence="1" id="KW-0472">Membrane</keyword>
<dbReference type="EMBL" id="CP002446">
    <property type="protein sequence ID" value="ADV27975.1"/>
    <property type="molecule type" value="Genomic_DNA"/>
</dbReference>
<evidence type="ECO:0000313" key="4">
    <source>
        <dbReference type="Proteomes" id="UP000008632"/>
    </source>
</evidence>
<dbReference type="InterPro" id="IPR027783">
    <property type="entry name" value="Bacterial_PH-related"/>
</dbReference>
<dbReference type="RefSeq" id="WP_013535802.1">
    <property type="nucleotide sequence ID" value="NC_014924.1"/>
</dbReference>
<feature type="domain" description="Bacterial Pleckstrin homology" evidence="2">
    <location>
        <begin position="107"/>
        <end position="181"/>
    </location>
</feature>
<feature type="transmembrane region" description="Helical" evidence="1">
    <location>
        <begin position="52"/>
        <end position="73"/>
    </location>
</feature>
<dbReference type="OrthoDB" id="5767765at2"/>
<dbReference type="Proteomes" id="UP000008632">
    <property type="component" value="Chromosome"/>
</dbReference>
<dbReference type="STRING" id="743721.Psesu_2140"/>
<dbReference type="eggNOG" id="ENOG502ZP5M">
    <property type="taxonomic scope" value="Bacteria"/>
</dbReference>
<keyword evidence="1" id="KW-1133">Transmembrane helix</keyword>
<protein>
    <recommendedName>
        <fullName evidence="2">Bacterial Pleckstrin homology domain-containing protein</fullName>
    </recommendedName>
</protein>
<reference evidence="3 4" key="1">
    <citation type="submission" date="2011-01" db="EMBL/GenBank/DDBJ databases">
        <title>Complete sequence of Pseudoxanthomonas suwonensis 11-1.</title>
        <authorList>
            <consortium name="US DOE Joint Genome Institute"/>
            <person name="Lucas S."/>
            <person name="Copeland A."/>
            <person name="Lapidus A."/>
            <person name="Cheng J.-F."/>
            <person name="Goodwin L."/>
            <person name="Pitluck S."/>
            <person name="Teshima H."/>
            <person name="Detter J.C."/>
            <person name="Han C."/>
            <person name="Tapia R."/>
            <person name="Land M."/>
            <person name="Hauser L."/>
            <person name="Kyrpides N."/>
            <person name="Ivanova N."/>
            <person name="Ovchinnikova G."/>
            <person name="Siebers A.K."/>
            <person name="Allgaier M."/>
            <person name="Thelen M.P."/>
            <person name="Hugenholtz P."/>
            <person name="Gladden J."/>
            <person name="Woyke T."/>
        </authorList>
    </citation>
    <scope>NUCLEOTIDE SEQUENCE [LARGE SCALE GENOMIC DNA]</scope>
    <source>
        <strain evidence="4">11-1</strain>
    </source>
</reference>
<dbReference type="Pfam" id="PF10882">
    <property type="entry name" value="bPH_5"/>
    <property type="match status" value="1"/>
</dbReference>
<dbReference type="HOGENOM" id="CLU_123935_0_0_6"/>